<evidence type="ECO:0000256" key="2">
    <source>
        <dbReference type="ARBA" id="ARBA00022690"/>
    </source>
</evidence>
<dbReference type="GO" id="GO:0009611">
    <property type="term" value="P:response to wounding"/>
    <property type="evidence" value="ECO:0007669"/>
    <property type="project" value="InterPro"/>
</dbReference>
<evidence type="ECO:0000256" key="5">
    <source>
        <dbReference type="SAM" id="SignalP"/>
    </source>
</evidence>
<evidence type="ECO:0000256" key="4">
    <source>
        <dbReference type="SAM" id="MobiDB-lite"/>
    </source>
</evidence>
<evidence type="ECO:0000313" key="7">
    <source>
        <dbReference type="Proteomes" id="UP000664859"/>
    </source>
</evidence>
<feature type="compositionally biased region" description="Polar residues" evidence="4">
    <location>
        <begin position="28"/>
        <end position="37"/>
    </location>
</feature>
<name>A0A835ZFL5_9STRA</name>
<dbReference type="InterPro" id="IPR000864">
    <property type="entry name" value="Prot_inh_pot1"/>
</dbReference>
<dbReference type="GO" id="GO:0004867">
    <property type="term" value="F:serine-type endopeptidase inhibitor activity"/>
    <property type="evidence" value="ECO:0007669"/>
    <property type="project" value="UniProtKB-KW"/>
</dbReference>
<evidence type="ECO:0000313" key="6">
    <source>
        <dbReference type="EMBL" id="KAG5192001.1"/>
    </source>
</evidence>
<dbReference type="EMBL" id="JAFCMP010000012">
    <property type="protein sequence ID" value="KAG5192001.1"/>
    <property type="molecule type" value="Genomic_DNA"/>
</dbReference>
<organism evidence="6 7">
    <name type="scientific">Tribonema minus</name>
    <dbReference type="NCBI Taxonomy" id="303371"/>
    <lineage>
        <taxon>Eukaryota</taxon>
        <taxon>Sar</taxon>
        <taxon>Stramenopiles</taxon>
        <taxon>Ochrophyta</taxon>
        <taxon>PX clade</taxon>
        <taxon>Xanthophyceae</taxon>
        <taxon>Tribonematales</taxon>
        <taxon>Tribonemataceae</taxon>
        <taxon>Tribonema</taxon>
    </lineage>
</organism>
<dbReference type="PANTHER" id="PTHR33091:SF29">
    <property type="entry name" value="SUBTILISIN INHIBITOR 1"/>
    <property type="match status" value="1"/>
</dbReference>
<dbReference type="SUPFAM" id="SSF54654">
    <property type="entry name" value="CI-2 family of serine protease inhibitors"/>
    <property type="match status" value="1"/>
</dbReference>
<feature type="region of interest" description="Disordered" evidence="4">
    <location>
        <begin position="24"/>
        <end position="44"/>
    </location>
</feature>
<dbReference type="PRINTS" id="PR00292">
    <property type="entry name" value="POTATOINHBTR"/>
</dbReference>
<evidence type="ECO:0000256" key="3">
    <source>
        <dbReference type="ARBA" id="ARBA00022900"/>
    </source>
</evidence>
<proteinExistence type="inferred from homology"/>
<protein>
    <submittedName>
        <fullName evidence="6">Potato inhibitor I family-domain-containing protein</fullName>
    </submittedName>
</protein>
<feature type="chain" id="PRO_5032923187" evidence="5">
    <location>
        <begin position="24"/>
        <end position="117"/>
    </location>
</feature>
<dbReference type="OrthoDB" id="10013825at2759"/>
<comment type="caution">
    <text evidence="6">The sequence shown here is derived from an EMBL/GenBank/DDBJ whole genome shotgun (WGS) entry which is preliminary data.</text>
</comment>
<keyword evidence="7" id="KW-1185">Reference proteome</keyword>
<reference evidence="6" key="1">
    <citation type="submission" date="2021-02" db="EMBL/GenBank/DDBJ databases">
        <title>First Annotated Genome of the Yellow-green Alga Tribonema minus.</title>
        <authorList>
            <person name="Mahan K.M."/>
        </authorList>
    </citation>
    <scope>NUCLEOTIDE SEQUENCE</scope>
    <source>
        <strain evidence="6">UTEX B ZZ1240</strain>
    </source>
</reference>
<accession>A0A835ZFL5</accession>
<comment type="similarity">
    <text evidence="1">Belongs to the protease inhibitor I13 (potato type I serine protease inhibitor) family.</text>
</comment>
<dbReference type="InterPro" id="IPR036354">
    <property type="entry name" value="Prot_inh_pot1_sf"/>
</dbReference>
<evidence type="ECO:0000256" key="1">
    <source>
        <dbReference type="ARBA" id="ARBA00008210"/>
    </source>
</evidence>
<sequence>MVRRTALLLAASVVALLTAQTTATSTQGSAGDMQQRSDAADQRRVETAFTETTLPRAWPDLVGKTGADAAAAVREARPDCKVLIVSVDAIITMDYNEQRVRIFVNDAGVVARTPRVG</sequence>
<feature type="signal peptide" evidence="5">
    <location>
        <begin position="1"/>
        <end position="23"/>
    </location>
</feature>
<dbReference type="Proteomes" id="UP000664859">
    <property type="component" value="Unassembled WGS sequence"/>
</dbReference>
<dbReference type="Pfam" id="PF00280">
    <property type="entry name" value="potato_inhibit"/>
    <property type="match status" value="1"/>
</dbReference>
<keyword evidence="5" id="KW-0732">Signal</keyword>
<gene>
    <name evidence="6" type="ORF">JKP88DRAFT_230645</name>
</gene>
<keyword evidence="2" id="KW-0646">Protease inhibitor</keyword>
<dbReference type="PANTHER" id="PTHR33091">
    <property type="entry name" value="PROTEIN, PUTATIVE, EXPRESSED-RELATED"/>
    <property type="match status" value="1"/>
</dbReference>
<keyword evidence="3" id="KW-0722">Serine protease inhibitor</keyword>
<dbReference type="Gene3D" id="3.30.10.10">
    <property type="entry name" value="Trypsin Inhibitor V, subunit A"/>
    <property type="match status" value="1"/>
</dbReference>
<dbReference type="AlphaFoldDB" id="A0A835ZFL5"/>